<accession>D9WZR1</accession>
<keyword evidence="8" id="KW-1185">Reference proteome</keyword>
<dbReference type="PANTHER" id="PTHR47036:SF1">
    <property type="entry name" value="COBALT-FACTOR III C(17)-METHYLTRANSFERASE-RELATED"/>
    <property type="match status" value="1"/>
</dbReference>
<evidence type="ECO:0000256" key="4">
    <source>
        <dbReference type="ARBA" id="ARBA00022679"/>
    </source>
</evidence>
<dbReference type="InterPro" id="IPR014776">
    <property type="entry name" value="4pyrrole_Mease_sub2"/>
</dbReference>
<keyword evidence="3 7" id="KW-0489">Methyltransferase</keyword>
<dbReference type="GO" id="GO:0009236">
    <property type="term" value="P:cobalamin biosynthetic process"/>
    <property type="evidence" value="ECO:0007669"/>
    <property type="project" value="UniProtKB-UniPathway"/>
</dbReference>
<proteinExistence type="predicted"/>
<name>D9WZR1_STRVT</name>
<dbReference type="Gene3D" id="3.30.950.10">
    <property type="entry name" value="Methyltransferase, Cobalt-precorrin-4 Transmethylase, Domain 2"/>
    <property type="match status" value="1"/>
</dbReference>
<dbReference type="eggNOG" id="COG1010">
    <property type="taxonomic scope" value="Bacteria"/>
</dbReference>
<evidence type="ECO:0000259" key="6">
    <source>
        <dbReference type="Pfam" id="PF00590"/>
    </source>
</evidence>
<keyword evidence="4 7" id="KW-0808">Transferase</keyword>
<comment type="pathway">
    <text evidence="1">Cofactor biosynthesis; adenosylcobalamin biosynthesis.</text>
</comment>
<dbReference type="UniPathway" id="UPA00148"/>
<reference evidence="8" key="1">
    <citation type="submission" date="2009-02" db="EMBL/GenBank/DDBJ databases">
        <title>Annotation of Streptomyces viridochromogenes strain DSM 40736.</title>
        <authorList>
            <consortium name="The Broad Institute Genome Sequencing Platform"/>
            <consortium name="Broad Institute Microbial Sequencing Center"/>
            <person name="Fischbach M."/>
            <person name="Godfrey P."/>
            <person name="Ward D."/>
            <person name="Young S."/>
            <person name="Zeng Q."/>
            <person name="Koehrsen M."/>
            <person name="Alvarado L."/>
            <person name="Berlin A.M."/>
            <person name="Bochicchio J."/>
            <person name="Borenstein D."/>
            <person name="Chapman S.B."/>
            <person name="Chen Z."/>
            <person name="Engels R."/>
            <person name="Freedman E."/>
            <person name="Gellesch M."/>
            <person name="Goldberg J."/>
            <person name="Griggs A."/>
            <person name="Gujja S."/>
            <person name="Heilman E.R."/>
            <person name="Heiman D.I."/>
            <person name="Hepburn T.A."/>
            <person name="Howarth C."/>
            <person name="Jen D."/>
            <person name="Larson L."/>
            <person name="Lewis B."/>
            <person name="Mehta T."/>
            <person name="Park D."/>
            <person name="Pearson M."/>
            <person name="Richards J."/>
            <person name="Roberts A."/>
            <person name="Saif S."/>
            <person name="Shea T.D."/>
            <person name="Shenoy N."/>
            <person name="Sisk P."/>
            <person name="Stolte C."/>
            <person name="Sykes S.N."/>
            <person name="Thomson T."/>
            <person name="Walk T."/>
            <person name="White J."/>
            <person name="Yandava C."/>
            <person name="Straight P."/>
            <person name="Clardy J."/>
            <person name="Hung D."/>
            <person name="Kolter R."/>
            <person name="Mekalanos J."/>
            <person name="Walker S."/>
            <person name="Walsh C.T."/>
            <person name="Wieland-Brown L.C."/>
            <person name="Haas B."/>
            <person name="Nusbaum C."/>
            <person name="Birren B."/>
        </authorList>
    </citation>
    <scope>NUCLEOTIDE SEQUENCE [LARGE SCALE GENOMIC DNA]</scope>
    <source>
        <strain evidence="8">DSM 40736 / JCM 4977 / BCRC 1201 / Tue 494</strain>
    </source>
</reference>
<dbReference type="Pfam" id="PF00590">
    <property type="entry name" value="TP_methylase"/>
    <property type="match status" value="1"/>
</dbReference>
<dbReference type="EMBL" id="GG657757">
    <property type="protein sequence ID" value="EFL31243.1"/>
    <property type="molecule type" value="Genomic_DNA"/>
</dbReference>
<dbReference type="GO" id="GO:0008168">
    <property type="term" value="F:methyltransferase activity"/>
    <property type="evidence" value="ECO:0007669"/>
    <property type="project" value="UniProtKB-KW"/>
</dbReference>
<evidence type="ECO:0000256" key="3">
    <source>
        <dbReference type="ARBA" id="ARBA00022603"/>
    </source>
</evidence>
<sequence>MATCAVVRRPGRGRLAVVGLGPGARDLLTPRAKAELRRASVLVGLDQYVDQIRDLLRPGTRILESGLGAEEERARTAVEEARKGQAVALIGSGDAGVYAMASPALAEASDDIDVVGVPGVTAALAAGAILGAPLGHDHVSISLSDLHTPWEVIERRVRAAAEADLVVTFYNPRSRGRDWQLPKALAILAGHREPSTPVGVVRNASRPDESARVTTLAALDPATVDMMTVVTVGNTATREIAGRMVTPRGYRWQEGTA</sequence>
<dbReference type="PANTHER" id="PTHR47036">
    <property type="entry name" value="COBALT-FACTOR III C(17)-METHYLTRANSFERASE-RELATED"/>
    <property type="match status" value="1"/>
</dbReference>
<evidence type="ECO:0000313" key="8">
    <source>
        <dbReference type="Proteomes" id="UP000004184"/>
    </source>
</evidence>
<dbReference type="InterPro" id="IPR000878">
    <property type="entry name" value="4pyrrol_Mease"/>
</dbReference>
<keyword evidence="5" id="KW-0949">S-adenosyl-L-methionine</keyword>
<gene>
    <name evidence="7" type="ORF">SSQG_01761</name>
</gene>
<dbReference type="GO" id="GO:0032259">
    <property type="term" value="P:methylation"/>
    <property type="evidence" value="ECO:0007669"/>
    <property type="project" value="UniProtKB-KW"/>
</dbReference>
<dbReference type="HOGENOM" id="CLU_047948_2_0_11"/>
<dbReference type="InterPro" id="IPR006363">
    <property type="entry name" value="Cbl_synth_CobJ/CibH_dom"/>
</dbReference>
<dbReference type="Gene3D" id="3.40.1010.10">
    <property type="entry name" value="Cobalt-precorrin-4 Transmethylase, Domain 1"/>
    <property type="match status" value="1"/>
</dbReference>
<feature type="domain" description="Tetrapyrrole methylase" evidence="6">
    <location>
        <begin position="14"/>
        <end position="219"/>
    </location>
</feature>
<evidence type="ECO:0000313" key="7">
    <source>
        <dbReference type="EMBL" id="EFL31243.1"/>
    </source>
</evidence>
<organism evidence="7 8">
    <name type="scientific">Streptomyces viridochromogenes (strain DSM 40736 / JCM 4977 / BCRC 1201 / Tue 494)</name>
    <dbReference type="NCBI Taxonomy" id="591159"/>
    <lineage>
        <taxon>Bacteria</taxon>
        <taxon>Bacillati</taxon>
        <taxon>Actinomycetota</taxon>
        <taxon>Actinomycetes</taxon>
        <taxon>Kitasatosporales</taxon>
        <taxon>Streptomycetaceae</taxon>
        <taxon>Streptomyces</taxon>
    </lineage>
</organism>
<dbReference type="STRING" id="591159.SSQG_01761"/>
<evidence type="ECO:0000256" key="1">
    <source>
        <dbReference type="ARBA" id="ARBA00004953"/>
    </source>
</evidence>
<keyword evidence="2" id="KW-0169">Cobalamin biosynthesis</keyword>
<protein>
    <submittedName>
        <fullName evidence="7">Precorrin-3B C17-methyltransferase</fullName>
    </submittedName>
</protein>
<dbReference type="CDD" id="cd11646">
    <property type="entry name" value="Precorrin_3B_C17_MT"/>
    <property type="match status" value="1"/>
</dbReference>
<dbReference type="InterPro" id="IPR035996">
    <property type="entry name" value="4pyrrol_Methylase_sf"/>
</dbReference>
<dbReference type="InterPro" id="IPR051810">
    <property type="entry name" value="Precorrin_MeTrfase"/>
</dbReference>
<evidence type="ECO:0000256" key="2">
    <source>
        <dbReference type="ARBA" id="ARBA00022573"/>
    </source>
</evidence>
<dbReference type="InterPro" id="IPR014777">
    <property type="entry name" value="4pyrrole_Mease_sub1"/>
</dbReference>
<dbReference type="AlphaFoldDB" id="D9WZR1"/>
<dbReference type="NCBIfam" id="TIGR01466">
    <property type="entry name" value="cobJ_cbiH"/>
    <property type="match status" value="1"/>
</dbReference>
<evidence type="ECO:0000256" key="5">
    <source>
        <dbReference type="ARBA" id="ARBA00022691"/>
    </source>
</evidence>
<dbReference type="Proteomes" id="UP000004184">
    <property type="component" value="Unassembled WGS sequence"/>
</dbReference>
<dbReference type="SUPFAM" id="SSF53790">
    <property type="entry name" value="Tetrapyrrole methylase"/>
    <property type="match status" value="1"/>
</dbReference>